<protein>
    <submittedName>
        <fullName evidence="1">Uncharacterized protein</fullName>
    </submittedName>
</protein>
<sequence length="173" mass="19723">MSLIPQQPYRVFSAMSASYEPTEVMLPERWRIPLEVCEKVIDEAGKTDWFEGYPTLPNCALVCRAWTPRSRIRLFQVANLTSEEGASKFLAVLSISPEYGQLVRTLYIDCSNDDTGSHGWIYQALRILPSLLTNVEELGYQHLPTLHTLFHVLSPKFTTIKSLWITQANAFLD</sequence>
<accession>A0AAD5YC37</accession>
<reference evidence="1" key="1">
    <citation type="submission" date="2022-07" db="EMBL/GenBank/DDBJ databases">
        <title>Genome Sequence of Physisporinus lineatus.</title>
        <authorList>
            <person name="Buettner E."/>
        </authorList>
    </citation>
    <scope>NUCLEOTIDE SEQUENCE</scope>
    <source>
        <strain evidence="1">VT162</strain>
    </source>
</reference>
<evidence type="ECO:0000313" key="1">
    <source>
        <dbReference type="EMBL" id="KAJ3473915.1"/>
    </source>
</evidence>
<comment type="caution">
    <text evidence="1">The sequence shown here is derived from an EMBL/GenBank/DDBJ whole genome shotgun (WGS) entry which is preliminary data.</text>
</comment>
<organism evidence="1 2">
    <name type="scientific">Meripilus lineatus</name>
    <dbReference type="NCBI Taxonomy" id="2056292"/>
    <lineage>
        <taxon>Eukaryota</taxon>
        <taxon>Fungi</taxon>
        <taxon>Dikarya</taxon>
        <taxon>Basidiomycota</taxon>
        <taxon>Agaricomycotina</taxon>
        <taxon>Agaricomycetes</taxon>
        <taxon>Polyporales</taxon>
        <taxon>Meripilaceae</taxon>
        <taxon>Meripilus</taxon>
    </lineage>
</organism>
<dbReference type="Proteomes" id="UP001212997">
    <property type="component" value="Unassembled WGS sequence"/>
</dbReference>
<name>A0AAD5YC37_9APHY</name>
<dbReference type="AlphaFoldDB" id="A0AAD5YC37"/>
<evidence type="ECO:0000313" key="2">
    <source>
        <dbReference type="Proteomes" id="UP001212997"/>
    </source>
</evidence>
<gene>
    <name evidence="1" type="ORF">NLI96_g12755</name>
</gene>
<proteinExistence type="predicted"/>
<keyword evidence="2" id="KW-1185">Reference proteome</keyword>
<dbReference type="EMBL" id="JANAWD010001210">
    <property type="protein sequence ID" value="KAJ3473915.1"/>
    <property type="molecule type" value="Genomic_DNA"/>
</dbReference>